<name>A0ABR3EYQ0_9AGAR</name>
<comment type="caution">
    <text evidence="2">The sequence shown here is derived from an EMBL/GenBank/DDBJ whole genome shotgun (WGS) entry which is preliminary data.</text>
</comment>
<accession>A0ABR3EYQ0</accession>
<keyword evidence="3" id="KW-1185">Reference proteome</keyword>
<feature type="compositionally biased region" description="Basic residues" evidence="1">
    <location>
        <begin position="34"/>
        <end position="44"/>
    </location>
</feature>
<proteinExistence type="predicted"/>
<evidence type="ECO:0000256" key="1">
    <source>
        <dbReference type="SAM" id="MobiDB-lite"/>
    </source>
</evidence>
<evidence type="ECO:0000313" key="3">
    <source>
        <dbReference type="Proteomes" id="UP001465976"/>
    </source>
</evidence>
<feature type="region of interest" description="Disordered" evidence="1">
    <location>
        <begin position="368"/>
        <end position="422"/>
    </location>
</feature>
<feature type="compositionally biased region" description="Basic residues" evidence="1">
    <location>
        <begin position="260"/>
        <end position="269"/>
    </location>
</feature>
<feature type="compositionally biased region" description="Low complexity" evidence="1">
    <location>
        <begin position="368"/>
        <end position="378"/>
    </location>
</feature>
<gene>
    <name evidence="2" type="ORF">V5O48_013930</name>
</gene>
<feature type="region of interest" description="Disordered" evidence="1">
    <location>
        <begin position="249"/>
        <end position="328"/>
    </location>
</feature>
<protein>
    <submittedName>
        <fullName evidence="2">Uncharacterized protein</fullName>
    </submittedName>
</protein>
<dbReference type="Proteomes" id="UP001465976">
    <property type="component" value="Unassembled WGS sequence"/>
</dbReference>
<reference evidence="2 3" key="1">
    <citation type="submission" date="2024-02" db="EMBL/GenBank/DDBJ databases">
        <title>A draft genome for the cacao thread blight pathogen Marasmius crinis-equi.</title>
        <authorList>
            <person name="Cohen S.P."/>
            <person name="Baruah I.K."/>
            <person name="Amoako-Attah I."/>
            <person name="Bukari Y."/>
            <person name="Meinhardt L.W."/>
            <person name="Bailey B.A."/>
        </authorList>
    </citation>
    <scope>NUCLEOTIDE SEQUENCE [LARGE SCALE GENOMIC DNA]</scope>
    <source>
        <strain evidence="2 3">GH-76</strain>
    </source>
</reference>
<feature type="region of interest" description="Disordered" evidence="1">
    <location>
        <begin position="27"/>
        <end position="67"/>
    </location>
</feature>
<dbReference type="EMBL" id="JBAHYK010001425">
    <property type="protein sequence ID" value="KAL0568057.1"/>
    <property type="molecule type" value="Genomic_DNA"/>
</dbReference>
<evidence type="ECO:0000313" key="2">
    <source>
        <dbReference type="EMBL" id="KAL0568057.1"/>
    </source>
</evidence>
<feature type="compositionally biased region" description="Acidic residues" evidence="1">
    <location>
        <begin position="289"/>
        <end position="320"/>
    </location>
</feature>
<organism evidence="2 3">
    <name type="scientific">Marasmius crinis-equi</name>
    <dbReference type="NCBI Taxonomy" id="585013"/>
    <lineage>
        <taxon>Eukaryota</taxon>
        <taxon>Fungi</taxon>
        <taxon>Dikarya</taxon>
        <taxon>Basidiomycota</taxon>
        <taxon>Agaricomycotina</taxon>
        <taxon>Agaricomycetes</taxon>
        <taxon>Agaricomycetidae</taxon>
        <taxon>Agaricales</taxon>
        <taxon>Marasmiineae</taxon>
        <taxon>Marasmiaceae</taxon>
        <taxon>Marasmius</taxon>
    </lineage>
</organism>
<sequence length="614" mass="69138">MPLEQEPCTLQSSTGDYTFYFAKSQPPAAAAATKPKKAKKKKSKKTTDTTSEPPLEAISNDEDNGLVHGRGLSGIVKRERLDWLESLLPSYFELGKGSQEKADFWEAFPSQYFPLFPKSKYLAPPSTLEPLPPLTEKHFKKLSRSEKAARKKKEARCTESEEQHIIAQCKRWFWYCQNKSSRDQHLCSVADGCPRLDKFDLTEFSSFGTHFLSWTNTVEKIKLGLISPTDTVLNSPSFEAPDGLDNLFVMNNDDELPKPKVTKKGKSVKGKAPANSGAKKGKAKKQEETTDGEDEEDEEDKEEDEEEDEDNNEDNNEDDEALKKGWVYKPSPYELQREQNIARNKEIMEQIGLRHAVAALAKDVNRAASTTNTASGSSPPSPAPSAKLAESNEPRNADDNDNIVMAVDPPPPSQPSPSTSSPRAQFLKVFQDYIVEFDPALEVVDPKGYSGVKEKIDEQGVYLLDIPEDAAKKPRPPIYKALVYKWMELESVLQLLRIPEAKLSTQCHLLGFKAWFKDGRFGRPRGFQTLAAVQLSEIRTSWWKYYDDNMPDWRTRIDGKVTLGEGDWEDCELLGQDSVVLFLVALKWWHDMGGATDKSSDWDQAVKSLFHTLD</sequence>